<reference evidence="2" key="2">
    <citation type="submission" date="2021-04" db="EMBL/GenBank/DDBJ databases">
        <authorList>
            <person name="Gilroy R."/>
        </authorList>
    </citation>
    <scope>NUCLEOTIDE SEQUENCE</scope>
    <source>
        <strain evidence="2">9264</strain>
    </source>
</reference>
<organism evidence="2 3">
    <name type="scientific">Candidatus Paenalcaligenes intestinipullorum</name>
    <dbReference type="NCBI Taxonomy" id="2838718"/>
    <lineage>
        <taxon>Bacteria</taxon>
        <taxon>Pseudomonadati</taxon>
        <taxon>Pseudomonadota</taxon>
        <taxon>Betaproteobacteria</taxon>
        <taxon>Burkholderiales</taxon>
        <taxon>Alcaligenaceae</taxon>
        <taxon>Paenalcaligenes</taxon>
    </lineage>
</organism>
<gene>
    <name evidence="2" type="ORF">H9906_04000</name>
</gene>
<keyword evidence="1" id="KW-0472">Membrane</keyword>
<evidence type="ECO:0000256" key="1">
    <source>
        <dbReference type="SAM" id="Phobius"/>
    </source>
</evidence>
<feature type="transmembrane region" description="Helical" evidence="1">
    <location>
        <begin position="6"/>
        <end position="27"/>
    </location>
</feature>
<reference evidence="2" key="1">
    <citation type="journal article" date="2021" name="PeerJ">
        <title>Extensive microbial diversity within the chicken gut microbiome revealed by metagenomics and culture.</title>
        <authorList>
            <person name="Gilroy R."/>
            <person name="Ravi A."/>
            <person name="Getino M."/>
            <person name="Pursley I."/>
            <person name="Horton D.L."/>
            <person name="Alikhan N.F."/>
            <person name="Baker D."/>
            <person name="Gharbi K."/>
            <person name="Hall N."/>
            <person name="Watson M."/>
            <person name="Adriaenssens E.M."/>
            <person name="Foster-Nyarko E."/>
            <person name="Jarju S."/>
            <person name="Secka A."/>
            <person name="Antonio M."/>
            <person name="Oren A."/>
            <person name="Chaudhuri R.R."/>
            <person name="La Ragione R."/>
            <person name="Hildebrand F."/>
            <person name="Pallen M.J."/>
        </authorList>
    </citation>
    <scope>NUCLEOTIDE SEQUENCE</scope>
    <source>
        <strain evidence="2">9264</strain>
    </source>
</reference>
<protein>
    <submittedName>
        <fullName evidence="2">Uncharacterized protein</fullName>
    </submittedName>
</protein>
<proteinExistence type="predicted"/>
<comment type="caution">
    <text evidence="2">The sequence shown here is derived from an EMBL/GenBank/DDBJ whole genome shotgun (WGS) entry which is preliminary data.</text>
</comment>
<keyword evidence="1" id="KW-0812">Transmembrane</keyword>
<sequence>MNWFEEHILLILAAVGVAVLLLMVWVFRRESKGSSNHASPAPITPDMVREKLEKINLDLGVPPSDEPQENPQNKT</sequence>
<evidence type="ECO:0000313" key="3">
    <source>
        <dbReference type="Proteomes" id="UP000823889"/>
    </source>
</evidence>
<name>A0A9D2U821_9BURK</name>
<dbReference type="Proteomes" id="UP000823889">
    <property type="component" value="Unassembled WGS sequence"/>
</dbReference>
<dbReference type="EMBL" id="DWUQ01000080">
    <property type="protein sequence ID" value="HJD44175.1"/>
    <property type="molecule type" value="Genomic_DNA"/>
</dbReference>
<dbReference type="AlphaFoldDB" id="A0A9D2U821"/>
<accession>A0A9D2U821</accession>
<evidence type="ECO:0000313" key="2">
    <source>
        <dbReference type="EMBL" id="HJD44175.1"/>
    </source>
</evidence>
<keyword evidence="1" id="KW-1133">Transmembrane helix</keyword>